<comment type="subunit">
    <text evidence="3 7">The nucleosome is a histone octamer containing two molecules each of H2A, H2B, H3 and H4 assembled in one H3-H4 heterotetramer and two H2A-H2B heterodimers. The octamer wraps approximately 147 bp of DNA.</text>
</comment>
<evidence type="ECO:0000256" key="2">
    <source>
        <dbReference type="ARBA" id="ARBA00004286"/>
    </source>
</evidence>
<feature type="domain" description="Core Histone H2A/H2B/H3" evidence="8">
    <location>
        <begin position="11"/>
        <end position="60"/>
    </location>
</feature>
<dbReference type="CDD" id="cd00074">
    <property type="entry name" value="HFD_H2A"/>
    <property type="match status" value="1"/>
</dbReference>
<keyword evidence="5 7" id="KW-0158">Chromosome</keyword>
<evidence type="ECO:0000256" key="6">
    <source>
        <dbReference type="ARBA" id="ARBA00023269"/>
    </source>
</evidence>
<name>A0A183A9R1_9TREM</name>
<reference evidence="12" key="1">
    <citation type="submission" date="2016-06" db="UniProtKB">
        <authorList>
            <consortium name="WormBaseParasite"/>
        </authorList>
    </citation>
    <scope>IDENTIFICATION</scope>
</reference>
<dbReference type="Pfam" id="PF00125">
    <property type="entry name" value="Histone"/>
    <property type="match status" value="1"/>
</dbReference>
<reference evidence="10 11" key="2">
    <citation type="submission" date="2018-11" db="EMBL/GenBank/DDBJ databases">
        <authorList>
            <consortium name="Pathogen Informatics"/>
        </authorList>
    </citation>
    <scope>NUCLEOTIDE SEQUENCE [LARGE SCALE GENOMIC DNA]</scope>
    <source>
        <strain evidence="10 11">Egypt</strain>
    </source>
</reference>
<dbReference type="GO" id="GO:0046982">
    <property type="term" value="F:protein heterodimerization activity"/>
    <property type="evidence" value="ECO:0007669"/>
    <property type="project" value="InterPro"/>
</dbReference>
<dbReference type="WBParaSite" id="ECPE_0000369901-mRNA-1">
    <property type="protein sequence ID" value="ECPE_0000369901-mRNA-1"/>
    <property type="gene ID" value="ECPE_0000369901"/>
</dbReference>
<keyword evidence="7" id="KW-0539">Nucleus</keyword>
<gene>
    <name evidence="10" type="ORF">ECPE_LOCUS3696</name>
</gene>
<comment type="subcellular location">
    <subcellularLocation>
        <location evidence="2">Chromosome</location>
    </subcellularLocation>
    <subcellularLocation>
        <location evidence="7">Nucleus</location>
    </subcellularLocation>
</comment>
<dbReference type="OrthoDB" id="193243at2759"/>
<evidence type="ECO:0000313" key="12">
    <source>
        <dbReference type="WBParaSite" id="ECPE_0000369901-mRNA-1"/>
    </source>
</evidence>
<evidence type="ECO:0000256" key="7">
    <source>
        <dbReference type="RuleBase" id="RU003767"/>
    </source>
</evidence>
<keyword evidence="6 7" id="KW-0544">Nucleosome core</keyword>
<evidence type="ECO:0000256" key="5">
    <source>
        <dbReference type="ARBA" id="ARBA00022454"/>
    </source>
</evidence>
<dbReference type="GO" id="GO:0000786">
    <property type="term" value="C:nucleosome"/>
    <property type="evidence" value="ECO:0007669"/>
    <property type="project" value="UniProtKB-KW"/>
</dbReference>
<dbReference type="PANTHER" id="PTHR23430">
    <property type="entry name" value="HISTONE H2A"/>
    <property type="match status" value="1"/>
</dbReference>
<organism evidence="12">
    <name type="scientific">Echinostoma caproni</name>
    <dbReference type="NCBI Taxonomy" id="27848"/>
    <lineage>
        <taxon>Eukaryota</taxon>
        <taxon>Metazoa</taxon>
        <taxon>Spiralia</taxon>
        <taxon>Lophotrochozoa</taxon>
        <taxon>Platyhelminthes</taxon>
        <taxon>Trematoda</taxon>
        <taxon>Digenea</taxon>
        <taxon>Plagiorchiida</taxon>
        <taxon>Echinostomata</taxon>
        <taxon>Echinostomatoidea</taxon>
        <taxon>Echinostomatidae</taxon>
        <taxon>Echinostoma</taxon>
    </lineage>
</organism>
<evidence type="ECO:0000313" key="11">
    <source>
        <dbReference type="Proteomes" id="UP000272942"/>
    </source>
</evidence>
<dbReference type="InterPro" id="IPR002119">
    <property type="entry name" value="Histone_H2A"/>
</dbReference>
<dbReference type="EMBL" id="UZAN01040607">
    <property type="protein sequence ID" value="VDP70257.1"/>
    <property type="molecule type" value="Genomic_DNA"/>
</dbReference>
<dbReference type="AlphaFoldDB" id="A0A183A9R1"/>
<sequence>MSGRSKGGKSRAKRVGIDAPVYLAALLECLVAELLELASNAARDNNETRITPRYLQLAIRNNEELNKPLGGVTIAQGSVLPNIQAVLLPKTNKLEA</sequence>
<dbReference type="InterPro" id="IPR009072">
    <property type="entry name" value="Histone-fold"/>
</dbReference>
<dbReference type="Proteomes" id="UP000272942">
    <property type="component" value="Unassembled WGS sequence"/>
</dbReference>
<accession>A0A183A9R1</accession>
<dbReference type="SMART" id="SM00414">
    <property type="entry name" value="H2A"/>
    <property type="match status" value="1"/>
</dbReference>
<evidence type="ECO:0000313" key="10">
    <source>
        <dbReference type="EMBL" id="VDP70257.1"/>
    </source>
</evidence>
<dbReference type="GO" id="GO:0003677">
    <property type="term" value="F:DNA binding"/>
    <property type="evidence" value="ECO:0007669"/>
    <property type="project" value="UniProtKB-KW"/>
</dbReference>
<dbReference type="GO" id="GO:0005634">
    <property type="term" value="C:nucleus"/>
    <property type="evidence" value="ECO:0007669"/>
    <property type="project" value="UniProtKB-SubCell"/>
</dbReference>
<evidence type="ECO:0000256" key="4">
    <source>
        <dbReference type="ARBA" id="ARBA00017642"/>
    </source>
</evidence>
<feature type="domain" description="Histone H2A C-terminal" evidence="9">
    <location>
        <begin position="63"/>
        <end position="93"/>
    </location>
</feature>
<dbReference type="GO" id="GO:0030527">
    <property type="term" value="F:structural constituent of chromatin"/>
    <property type="evidence" value="ECO:0007669"/>
    <property type="project" value="InterPro"/>
</dbReference>
<dbReference type="InterPro" id="IPR032454">
    <property type="entry name" value="Histone_H2A_C"/>
</dbReference>
<protein>
    <recommendedName>
        <fullName evidence="4 7">Histone H2A</fullName>
    </recommendedName>
</protein>
<keyword evidence="11" id="KW-1185">Reference proteome</keyword>
<comment type="function">
    <text evidence="1">Core component of nucleosome. Nucleosomes wrap and compact DNA into chromatin, limiting DNA accessibility to the cellular machineries which require DNA as a template. Histones thereby play a central role in transcription regulation, DNA repair, DNA replication and chromosomal stability. DNA accessibility is regulated via a complex set of post-translational modifications of histones, also called histone code, and nucleosome remodeling.</text>
</comment>
<keyword evidence="7" id="KW-0238">DNA-binding</keyword>
<evidence type="ECO:0000259" key="8">
    <source>
        <dbReference type="Pfam" id="PF00125"/>
    </source>
</evidence>
<dbReference type="SUPFAM" id="SSF47113">
    <property type="entry name" value="Histone-fold"/>
    <property type="match status" value="1"/>
</dbReference>
<dbReference type="Gene3D" id="1.10.20.10">
    <property type="entry name" value="Histone, subunit A"/>
    <property type="match status" value="1"/>
</dbReference>
<evidence type="ECO:0000256" key="1">
    <source>
        <dbReference type="ARBA" id="ARBA00002001"/>
    </source>
</evidence>
<proteinExistence type="inferred from homology"/>
<evidence type="ECO:0000259" key="9">
    <source>
        <dbReference type="Pfam" id="PF16211"/>
    </source>
</evidence>
<evidence type="ECO:0000256" key="3">
    <source>
        <dbReference type="ARBA" id="ARBA00011538"/>
    </source>
</evidence>
<dbReference type="InterPro" id="IPR007125">
    <property type="entry name" value="H2A/H2B/H3"/>
</dbReference>
<dbReference type="PRINTS" id="PR00620">
    <property type="entry name" value="HISTONEH2A"/>
</dbReference>
<dbReference type="Pfam" id="PF16211">
    <property type="entry name" value="Histone_H2A_C"/>
    <property type="match status" value="1"/>
</dbReference>
<comment type="similarity">
    <text evidence="7">Belongs to the histone H2A family.</text>
</comment>